<accession>A0AAV5GHN7</accession>
<dbReference type="EMBL" id="BQKY01000010">
    <property type="protein sequence ID" value="GJN92121.1"/>
    <property type="molecule type" value="Genomic_DNA"/>
</dbReference>
<proteinExistence type="predicted"/>
<evidence type="ECO:0000313" key="1">
    <source>
        <dbReference type="EMBL" id="GJN92121.1"/>
    </source>
</evidence>
<keyword evidence="2" id="KW-1185">Reference proteome</keyword>
<organism evidence="1 2">
    <name type="scientific">Rhodotorula paludigena</name>
    <dbReference type="NCBI Taxonomy" id="86838"/>
    <lineage>
        <taxon>Eukaryota</taxon>
        <taxon>Fungi</taxon>
        <taxon>Dikarya</taxon>
        <taxon>Basidiomycota</taxon>
        <taxon>Pucciniomycotina</taxon>
        <taxon>Microbotryomycetes</taxon>
        <taxon>Sporidiobolales</taxon>
        <taxon>Sporidiobolaceae</taxon>
        <taxon>Rhodotorula</taxon>
    </lineage>
</organism>
<comment type="caution">
    <text evidence="1">The sequence shown here is derived from an EMBL/GenBank/DDBJ whole genome shotgun (WGS) entry which is preliminary data.</text>
</comment>
<evidence type="ECO:0000313" key="2">
    <source>
        <dbReference type="Proteomes" id="UP001342314"/>
    </source>
</evidence>
<dbReference type="Proteomes" id="UP001342314">
    <property type="component" value="Unassembled WGS sequence"/>
</dbReference>
<sequence>MARTKVSTLQSPDHDAFTRILARDLRVPLDSTASMRRWLPALLWHWAHQWINEIDERDGVVPPSVPTLLESAAPVPSPQPATSFTVHITTVAALCTSGSAVAVAGRGAAR</sequence>
<reference evidence="1 2" key="1">
    <citation type="submission" date="2021-12" db="EMBL/GenBank/DDBJ databases">
        <title>High titer production of polyol ester of fatty acids by Rhodotorula paludigena BS15 towards product separation-free biomass refinery.</title>
        <authorList>
            <person name="Mano J."/>
            <person name="Ono H."/>
            <person name="Tanaka T."/>
            <person name="Naito K."/>
            <person name="Sushida H."/>
            <person name="Ike M."/>
            <person name="Tokuyasu K."/>
            <person name="Kitaoka M."/>
        </authorList>
    </citation>
    <scope>NUCLEOTIDE SEQUENCE [LARGE SCALE GENOMIC DNA]</scope>
    <source>
        <strain evidence="1 2">BS15</strain>
    </source>
</reference>
<name>A0AAV5GHN7_9BASI</name>
<protein>
    <submittedName>
        <fullName evidence="1">Uncharacterized protein</fullName>
    </submittedName>
</protein>
<dbReference type="AlphaFoldDB" id="A0AAV5GHN7"/>
<gene>
    <name evidence="1" type="ORF">Rhopal_005151-T1</name>
</gene>